<comment type="subcellular location">
    <subcellularLocation>
        <location evidence="1">Cell membrane</location>
        <topology evidence="1">Multi-pass membrane protein</topology>
    </subcellularLocation>
</comment>
<dbReference type="AlphaFoldDB" id="A0A261TQZ7"/>
<dbReference type="Pfam" id="PF03994">
    <property type="entry name" value="DUF350"/>
    <property type="match status" value="1"/>
</dbReference>
<dbReference type="EMBL" id="NEVP01000006">
    <property type="protein sequence ID" value="OZI52039.1"/>
    <property type="molecule type" value="Genomic_DNA"/>
</dbReference>
<organism evidence="8 9">
    <name type="scientific">Bordetella genomosp. 5</name>
    <dbReference type="NCBI Taxonomy" id="1395608"/>
    <lineage>
        <taxon>Bacteria</taxon>
        <taxon>Pseudomonadati</taxon>
        <taxon>Pseudomonadota</taxon>
        <taxon>Betaproteobacteria</taxon>
        <taxon>Burkholderiales</taxon>
        <taxon>Alcaligenaceae</taxon>
        <taxon>Bordetella</taxon>
    </lineage>
</organism>
<feature type="transmembrane region" description="Helical" evidence="7">
    <location>
        <begin position="6"/>
        <end position="28"/>
    </location>
</feature>
<gene>
    <name evidence="8" type="ORF">CAL25_11080</name>
</gene>
<evidence type="ECO:0000256" key="7">
    <source>
        <dbReference type="SAM" id="Phobius"/>
    </source>
</evidence>
<dbReference type="OrthoDB" id="8565764at2"/>
<evidence type="ECO:0000256" key="1">
    <source>
        <dbReference type="ARBA" id="ARBA00004651"/>
    </source>
</evidence>
<evidence type="ECO:0000256" key="6">
    <source>
        <dbReference type="ARBA" id="ARBA00023136"/>
    </source>
</evidence>
<evidence type="ECO:0000256" key="3">
    <source>
        <dbReference type="ARBA" id="ARBA00022475"/>
    </source>
</evidence>
<sequence length="128" mass="13330">MHPALAYLLYIVTGLLMLGLFSVIYTAVTRHKEFDLIREGNLAAALSFAGALIGFSFTVGVGIAVHATFTMFLVWGVAAMAVQIVVYAGLSFCVRGMNQAIEENNLAMGALLGASSLAAGVVNAGCLT</sequence>
<accession>A0A261TQZ7</accession>
<evidence type="ECO:0000256" key="5">
    <source>
        <dbReference type="ARBA" id="ARBA00022989"/>
    </source>
</evidence>
<dbReference type="PANTHER" id="PTHR40043:SF1">
    <property type="entry name" value="UPF0719 INNER MEMBRANE PROTEIN YJFL"/>
    <property type="match status" value="1"/>
</dbReference>
<feature type="transmembrane region" description="Helical" evidence="7">
    <location>
        <begin position="40"/>
        <end position="66"/>
    </location>
</feature>
<keyword evidence="5 7" id="KW-1133">Transmembrane helix</keyword>
<dbReference type="PANTHER" id="PTHR40043">
    <property type="entry name" value="UPF0719 INNER MEMBRANE PROTEIN YJFL"/>
    <property type="match status" value="1"/>
</dbReference>
<evidence type="ECO:0000256" key="4">
    <source>
        <dbReference type="ARBA" id="ARBA00022692"/>
    </source>
</evidence>
<dbReference type="GO" id="GO:0005886">
    <property type="term" value="C:plasma membrane"/>
    <property type="evidence" value="ECO:0007669"/>
    <property type="project" value="UniProtKB-SubCell"/>
</dbReference>
<evidence type="ECO:0008006" key="10">
    <source>
        <dbReference type="Google" id="ProtNLM"/>
    </source>
</evidence>
<keyword evidence="4 7" id="KW-0812">Transmembrane</keyword>
<dbReference type="InterPro" id="IPR007140">
    <property type="entry name" value="DUF350"/>
</dbReference>
<evidence type="ECO:0000313" key="9">
    <source>
        <dbReference type="Proteomes" id="UP000216913"/>
    </source>
</evidence>
<keyword evidence="6 7" id="KW-0472">Membrane</keyword>
<name>A0A261TQZ7_9BORD</name>
<evidence type="ECO:0000313" key="8">
    <source>
        <dbReference type="EMBL" id="OZI52039.1"/>
    </source>
</evidence>
<dbReference type="RefSeq" id="WP_094799996.1">
    <property type="nucleotide sequence ID" value="NZ_NEVN01000006.1"/>
</dbReference>
<feature type="transmembrane region" description="Helical" evidence="7">
    <location>
        <begin position="72"/>
        <end position="94"/>
    </location>
</feature>
<comment type="similarity">
    <text evidence="2">Belongs to the UPF0719 family.</text>
</comment>
<proteinExistence type="inferred from homology"/>
<comment type="caution">
    <text evidence="8">The sequence shown here is derived from an EMBL/GenBank/DDBJ whole genome shotgun (WGS) entry which is preliminary data.</text>
</comment>
<keyword evidence="9" id="KW-1185">Reference proteome</keyword>
<reference evidence="8 9" key="1">
    <citation type="submission" date="2017-05" db="EMBL/GenBank/DDBJ databases">
        <title>Complete and WGS of Bordetella genogroups.</title>
        <authorList>
            <person name="Spilker T."/>
            <person name="LiPuma J."/>
        </authorList>
    </citation>
    <scope>NUCLEOTIDE SEQUENCE [LARGE SCALE GENOMIC DNA]</scope>
    <source>
        <strain evidence="8 9">AU10456</strain>
    </source>
</reference>
<evidence type="ECO:0000256" key="2">
    <source>
        <dbReference type="ARBA" id="ARBA00005779"/>
    </source>
</evidence>
<keyword evidence="3" id="KW-1003">Cell membrane</keyword>
<feature type="transmembrane region" description="Helical" evidence="7">
    <location>
        <begin position="106"/>
        <end position="125"/>
    </location>
</feature>
<protein>
    <recommendedName>
        <fullName evidence="10">DUF350 domain-containing protein</fullName>
    </recommendedName>
</protein>
<dbReference type="Proteomes" id="UP000216913">
    <property type="component" value="Unassembled WGS sequence"/>
</dbReference>